<keyword evidence="2" id="KW-1185">Reference proteome</keyword>
<comment type="caution">
    <text evidence="1">The sequence shown here is derived from an EMBL/GenBank/DDBJ whole genome shotgun (WGS) entry which is preliminary data.</text>
</comment>
<gene>
    <name evidence="1" type="ORF">FB459_3024</name>
</gene>
<accession>A0A542EJH0</accession>
<organism evidence="1 2">
    <name type="scientific">Yimella lutea</name>
    <dbReference type="NCBI Taxonomy" id="587872"/>
    <lineage>
        <taxon>Bacteria</taxon>
        <taxon>Bacillati</taxon>
        <taxon>Actinomycetota</taxon>
        <taxon>Actinomycetes</taxon>
        <taxon>Micrococcales</taxon>
        <taxon>Dermacoccaceae</taxon>
        <taxon>Yimella</taxon>
    </lineage>
</organism>
<protein>
    <recommendedName>
        <fullName evidence="3">Phosphotransferase family enzyme</fullName>
    </recommendedName>
</protein>
<dbReference type="AlphaFoldDB" id="A0A542EJH0"/>
<evidence type="ECO:0000313" key="1">
    <source>
        <dbReference type="EMBL" id="TQJ15469.1"/>
    </source>
</evidence>
<dbReference type="Proteomes" id="UP000320806">
    <property type="component" value="Unassembled WGS sequence"/>
</dbReference>
<evidence type="ECO:0008006" key="3">
    <source>
        <dbReference type="Google" id="ProtNLM"/>
    </source>
</evidence>
<dbReference type="RefSeq" id="WP_170221955.1">
    <property type="nucleotide sequence ID" value="NZ_BAABCI010000036.1"/>
</dbReference>
<evidence type="ECO:0000313" key="2">
    <source>
        <dbReference type="Proteomes" id="UP000320806"/>
    </source>
</evidence>
<proteinExistence type="predicted"/>
<sequence length="193" mass="21085">MPVPARDLSWVVDGWAASRFEPGTRALTDLPPTRAAGAVFHAELARAGLTWTPVSDDRWQVAERIAFGNEPVPDDAPPLVHALADERDDTDLGPDQFVHGDLAGNLLLDADGAPVVIDVAPYWRPALWAEAVWVLDSVMWLGANAGRWRSLLPAQAGRRWCGRRCSGCSVTAQRMFPGSRKCWAFEGSSQTRV</sequence>
<name>A0A542EJH0_9MICO</name>
<dbReference type="EMBL" id="VFMO01000001">
    <property type="protein sequence ID" value="TQJ15469.1"/>
    <property type="molecule type" value="Genomic_DNA"/>
</dbReference>
<reference evidence="1 2" key="1">
    <citation type="submission" date="2019-06" db="EMBL/GenBank/DDBJ databases">
        <title>Sequencing the genomes of 1000 actinobacteria strains.</title>
        <authorList>
            <person name="Klenk H.-P."/>
        </authorList>
    </citation>
    <scope>NUCLEOTIDE SEQUENCE [LARGE SCALE GENOMIC DNA]</scope>
    <source>
        <strain evidence="1 2">DSM 19828</strain>
    </source>
</reference>